<dbReference type="InterPro" id="IPR007627">
    <property type="entry name" value="RNA_pol_sigma70_r2"/>
</dbReference>
<keyword evidence="3" id="KW-0731">Sigma factor</keyword>
<comment type="caution">
    <text evidence="8">The sequence shown here is derived from an EMBL/GenBank/DDBJ whole genome shotgun (WGS) entry which is preliminary data.</text>
</comment>
<evidence type="ECO:0000256" key="2">
    <source>
        <dbReference type="ARBA" id="ARBA00023015"/>
    </source>
</evidence>
<feature type="compositionally biased region" description="Pro residues" evidence="6">
    <location>
        <begin position="531"/>
        <end position="541"/>
    </location>
</feature>
<evidence type="ECO:0000313" key="8">
    <source>
        <dbReference type="EMBL" id="MBD3933052.1"/>
    </source>
</evidence>
<dbReference type="InterPro" id="IPR041916">
    <property type="entry name" value="Anti_sigma_zinc_sf"/>
</dbReference>
<dbReference type="Gene3D" id="2.60.120.1060">
    <property type="entry name" value="NPCBM/NEW2 domain"/>
    <property type="match status" value="1"/>
</dbReference>
<evidence type="ECO:0000259" key="7">
    <source>
        <dbReference type="SMART" id="SM00776"/>
    </source>
</evidence>
<feature type="region of interest" description="Disordered" evidence="6">
    <location>
        <begin position="454"/>
        <end position="543"/>
    </location>
</feature>
<dbReference type="NCBIfam" id="TIGR02937">
    <property type="entry name" value="sigma70-ECF"/>
    <property type="match status" value="1"/>
</dbReference>
<keyword evidence="9" id="KW-1185">Reference proteome</keyword>
<dbReference type="Gene3D" id="1.10.1740.10">
    <property type="match status" value="1"/>
</dbReference>
<dbReference type="RefSeq" id="WP_191210357.1">
    <property type="nucleotide sequence ID" value="NZ_BAABKL010000007.1"/>
</dbReference>
<protein>
    <submittedName>
        <fullName evidence="8">Sigma-70 family RNA polymerase sigma factor</fullName>
    </submittedName>
</protein>
<dbReference type="SUPFAM" id="SSF49785">
    <property type="entry name" value="Galactose-binding domain-like"/>
    <property type="match status" value="1"/>
</dbReference>
<dbReference type="GO" id="GO:0006352">
    <property type="term" value="P:DNA-templated transcription initiation"/>
    <property type="evidence" value="ECO:0007669"/>
    <property type="project" value="InterPro"/>
</dbReference>
<evidence type="ECO:0000256" key="4">
    <source>
        <dbReference type="ARBA" id="ARBA00023125"/>
    </source>
</evidence>
<organism evidence="8 9">
    <name type="scientific">Streptomyces chumphonensis</name>
    <dbReference type="NCBI Taxonomy" id="1214925"/>
    <lineage>
        <taxon>Bacteria</taxon>
        <taxon>Bacillati</taxon>
        <taxon>Actinomycetota</taxon>
        <taxon>Actinomycetes</taxon>
        <taxon>Kitasatosporales</taxon>
        <taxon>Streptomycetaceae</taxon>
        <taxon>Streptomyces</taxon>
    </lineage>
</organism>
<dbReference type="Gene3D" id="1.10.10.1320">
    <property type="entry name" value="Anti-sigma factor, zinc-finger domain"/>
    <property type="match status" value="1"/>
</dbReference>
<dbReference type="Proteomes" id="UP000632289">
    <property type="component" value="Unassembled WGS sequence"/>
</dbReference>
<dbReference type="InterPro" id="IPR038637">
    <property type="entry name" value="NPCBM_sf"/>
</dbReference>
<dbReference type="InterPro" id="IPR013222">
    <property type="entry name" value="Glyco_hyd_98_carb-bd"/>
</dbReference>
<dbReference type="InterPro" id="IPR036388">
    <property type="entry name" value="WH-like_DNA-bd_sf"/>
</dbReference>
<keyword evidence="2" id="KW-0805">Transcription regulation</keyword>
<feature type="compositionally biased region" description="Low complexity" evidence="6">
    <location>
        <begin position="465"/>
        <end position="475"/>
    </location>
</feature>
<proteinExistence type="inferred from homology"/>
<dbReference type="AlphaFoldDB" id="A0A927F2A2"/>
<gene>
    <name evidence="8" type="ORF">IF129_16015</name>
</gene>
<evidence type="ECO:0000313" key="9">
    <source>
        <dbReference type="Proteomes" id="UP000632289"/>
    </source>
</evidence>
<evidence type="ECO:0000256" key="6">
    <source>
        <dbReference type="SAM" id="MobiDB-lite"/>
    </source>
</evidence>
<dbReference type="InterPro" id="IPR013325">
    <property type="entry name" value="RNA_pol_sigma_r2"/>
</dbReference>
<dbReference type="Pfam" id="PF08305">
    <property type="entry name" value="NPCBM"/>
    <property type="match status" value="1"/>
</dbReference>
<dbReference type="SMART" id="SM00776">
    <property type="entry name" value="NPCBM"/>
    <property type="match status" value="1"/>
</dbReference>
<dbReference type="InterPro" id="IPR039425">
    <property type="entry name" value="RNA_pol_sigma-70-like"/>
</dbReference>
<dbReference type="SUPFAM" id="SSF88659">
    <property type="entry name" value="Sigma3 and sigma4 domains of RNA polymerase sigma factors"/>
    <property type="match status" value="1"/>
</dbReference>
<dbReference type="InterPro" id="IPR008979">
    <property type="entry name" value="Galactose-bd-like_sf"/>
</dbReference>
<evidence type="ECO:0000256" key="1">
    <source>
        <dbReference type="ARBA" id="ARBA00010641"/>
    </source>
</evidence>
<evidence type="ECO:0000256" key="3">
    <source>
        <dbReference type="ARBA" id="ARBA00023082"/>
    </source>
</evidence>
<dbReference type="Pfam" id="PF04542">
    <property type="entry name" value="Sigma70_r2"/>
    <property type="match status" value="1"/>
</dbReference>
<dbReference type="EMBL" id="JACXYU010000008">
    <property type="protein sequence ID" value="MBD3933052.1"/>
    <property type="molecule type" value="Genomic_DNA"/>
</dbReference>
<feature type="domain" description="Glycosyl hydrolase family 98 putative carbohydrate-binding module" evidence="7">
    <location>
        <begin position="538"/>
        <end position="685"/>
    </location>
</feature>
<dbReference type="PRINTS" id="PR01217">
    <property type="entry name" value="PRICHEXTENSN"/>
</dbReference>
<dbReference type="Gene3D" id="1.10.10.10">
    <property type="entry name" value="Winged helix-like DNA-binding domain superfamily/Winged helix DNA-binding domain"/>
    <property type="match status" value="1"/>
</dbReference>
<name>A0A927F2A2_9ACTN</name>
<keyword evidence="4" id="KW-0238">DNA-binding</keyword>
<dbReference type="GO" id="GO:0003677">
    <property type="term" value="F:DNA binding"/>
    <property type="evidence" value="ECO:0007669"/>
    <property type="project" value="UniProtKB-KW"/>
</dbReference>
<dbReference type="InterPro" id="IPR013324">
    <property type="entry name" value="RNA_pol_sigma_r3/r4-like"/>
</dbReference>
<comment type="similarity">
    <text evidence="1">Belongs to the sigma-70 factor family. ECF subfamily.</text>
</comment>
<evidence type="ECO:0000256" key="5">
    <source>
        <dbReference type="ARBA" id="ARBA00023163"/>
    </source>
</evidence>
<dbReference type="GO" id="GO:0016987">
    <property type="term" value="F:sigma factor activity"/>
    <property type="evidence" value="ECO:0007669"/>
    <property type="project" value="UniProtKB-KW"/>
</dbReference>
<dbReference type="InterPro" id="IPR014284">
    <property type="entry name" value="RNA_pol_sigma-70_dom"/>
</dbReference>
<dbReference type="PANTHER" id="PTHR43133">
    <property type="entry name" value="RNA POLYMERASE ECF-TYPE SIGMA FACTO"/>
    <property type="match status" value="1"/>
</dbReference>
<feature type="compositionally biased region" description="Pro residues" evidence="6">
    <location>
        <begin position="492"/>
        <end position="524"/>
    </location>
</feature>
<feature type="region of interest" description="Disordered" evidence="6">
    <location>
        <begin position="1"/>
        <end position="116"/>
    </location>
</feature>
<sequence>MGSEGRGEAEQGSGGQEGNGRQPAPEAGDSRGPQVPGQGGASARRGRHRKDAGAPVPPRMPRQRTRSGPVPGGEGPRSDSAAEPPGGGPSGGSAGGRAFEDDVGGEGSVRRALAEPVGDDELVTRMRDGDTAAYDEVYRRHADAVRRYARSCCRDADTADDLTNEVFARTLQAVRRGSGPHTALRAYLLASVRHAAAAWARTTRREHLVEDFAAFSVAAAGGRGAAADETLTFGAEVQAMHEAEHSMVVQAFRTLPERWQTVLWHTTVEESPPSEVAPLLGLSANATAVLAHRAREGLKQAYLQAHVSRSLTADAECARYADRIGAFTRGGLRTRAERGLRRHLEECARCRTAALEVGDVNTRLRALLPVAVIGWFAASYAVKAASGAMGGAGAVAAAGSAAAAGGVAGSGGSAGAGGAVAEGLGAPAKAGIAAGALAAAAAAAALVLALAGSPRQAEPPPPQAAPSAAPSTPLRTPEPAPPDVPEPEPEPDPVAVPVPPPPDPEPSPRPSRTVAPPPPSPEPVPTRQSPSPRPSPSPAPAGYPLADLPYDVLSGTSAPEHPALLLARSSPVWPRSGLRIAERRYAHGITVQAPSSVLVRLGGACVGYQALAGVDDLTMGLGAVRFVVSGDGRELWRSGVVSGGEPPVRVDVPVPGVETLRLTVEPVGPYGHVAQADWAQSVVSCR</sequence>
<dbReference type="PANTHER" id="PTHR43133:SF8">
    <property type="entry name" value="RNA POLYMERASE SIGMA FACTOR HI_1459-RELATED"/>
    <property type="match status" value="1"/>
</dbReference>
<accession>A0A927F2A2</accession>
<keyword evidence="5" id="KW-0804">Transcription</keyword>
<dbReference type="SUPFAM" id="SSF88946">
    <property type="entry name" value="Sigma2 domain of RNA polymerase sigma factors"/>
    <property type="match status" value="1"/>
</dbReference>
<reference evidence="8" key="1">
    <citation type="submission" date="2020-09" db="EMBL/GenBank/DDBJ databases">
        <title>Secondary metabolite and genome analysis of marine Streptomyces chumphonensis KK1-2T.</title>
        <authorList>
            <person name="Phongsopitanun W."/>
            <person name="Kanchanasin P."/>
            <person name="Pittayakhajonwut P."/>
            <person name="Suwanborirux K."/>
            <person name="Tanasupawat S."/>
        </authorList>
    </citation>
    <scope>NUCLEOTIDE SEQUENCE</scope>
    <source>
        <strain evidence="8">KK1-2</strain>
    </source>
</reference>